<proteinExistence type="predicted"/>
<dbReference type="CTD" id="6750825"/>
<accession>B3RQ80</accession>
<evidence type="ECO:0000256" key="1">
    <source>
        <dbReference type="SAM" id="MobiDB-lite"/>
    </source>
</evidence>
<dbReference type="PANTHER" id="PTHR31393">
    <property type="entry name" value="C5ORF31"/>
    <property type="match status" value="1"/>
</dbReference>
<dbReference type="KEGG" id="tad:TRIADDRAFT_53807"/>
<name>B3RQ80_TRIAD</name>
<dbReference type="InParanoid" id="B3RQ80"/>
<reference evidence="2 3" key="1">
    <citation type="journal article" date="2008" name="Nature">
        <title>The Trichoplax genome and the nature of placozoans.</title>
        <authorList>
            <person name="Srivastava M."/>
            <person name="Begovic E."/>
            <person name="Chapman J."/>
            <person name="Putnam N.H."/>
            <person name="Hellsten U."/>
            <person name="Kawashima T."/>
            <person name="Kuo A."/>
            <person name="Mitros T."/>
            <person name="Salamov A."/>
            <person name="Carpenter M.L."/>
            <person name="Signorovitch A.Y."/>
            <person name="Moreno M.A."/>
            <person name="Kamm K."/>
            <person name="Grimwood J."/>
            <person name="Schmutz J."/>
            <person name="Shapiro H."/>
            <person name="Grigoriev I.V."/>
            <person name="Buss L.W."/>
            <person name="Schierwater B."/>
            <person name="Dellaporta S.L."/>
            <person name="Rokhsar D.S."/>
        </authorList>
    </citation>
    <scope>NUCLEOTIDE SEQUENCE [LARGE SCALE GENOMIC DNA]</scope>
    <source>
        <strain evidence="2 3">Grell-BS-1999</strain>
    </source>
</reference>
<evidence type="ECO:0000313" key="2">
    <source>
        <dbReference type="EMBL" id="EDV27776.1"/>
    </source>
</evidence>
<organism evidence="2 3">
    <name type="scientific">Trichoplax adhaerens</name>
    <name type="common">Trichoplax reptans</name>
    <dbReference type="NCBI Taxonomy" id="10228"/>
    <lineage>
        <taxon>Eukaryota</taxon>
        <taxon>Metazoa</taxon>
        <taxon>Placozoa</taxon>
        <taxon>Uniplacotomia</taxon>
        <taxon>Trichoplacea</taxon>
        <taxon>Trichoplacidae</taxon>
        <taxon>Trichoplax</taxon>
    </lineage>
</organism>
<dbReference type="eggNOG" id="ENOG502QUAM">
    <property type="taxonomic scope" value="Eukaryota"/>
</dbReference>
<dbReference type="GO" id="GO:0005813">
    <property type="term" value="C:centrosome"/>
    <property type="evidence" value="ECO:0000318"/>
    <property type="project" value="GO_Central"/>
</dbReference>
<dbReference type="PhylomeDB" id="B3RQ80"/>
<dbReference type="Proteomes" id="UP000009022">
    <property type="component" value="Unassembled WGS sequence"/>
</dbReference>
<dbReference type="InterPro" id="IPR027886">
    <property type="entry name" value="SPMIP4"/>
</dbReference>
<dbReference type="AlphaFoldDB" id="B3RQ80"/>
<dbReference type="HOGENOM" id="CLU_604415_0_0_1"/>
<feature type="region of interest" description="Disordered" evidence="1">
    <location>
        <begin position="74"/>
        <end position="94"/>
    </location>
</feature>
<protein>
    <submittedName>
        <fullName evidence="2">Uncharacterized protein</fullName>
    </submittedName>
</protein>
<feature type="compositionally biased region" description="Polar residues" evidence="1">
    <location>
        <begin position="371"/>
        <end position="386"/>
    </location>
</feature>
<dbReference type="OrthoDB" id="10040207at2759"/>
<feature type="region of interest" description="Disordered" evidence="1">
    <location>
        <begin position="452"/>
        <end position="472"/>
    </location>
</feature>
<dbReference type="PANTHER" id="PTHR31393:SF2">
    <property type="entry name" value="CHROMOSOME 7 OPEN READING FRAME 31"/>
    <property type="match status" value="1"/>
</dbReference>
<gene>
    <name evidence="2" type="ORF">TRIADDRAFT_53807</name>
</gene>
<dbReference type="GeneID" id="6750825"/>
<dbReference type="RefSeq" id="XP_002109610.1">
    <property type="nucleotide sequence ID" value="XM_002109574.1"/>
</dbReference>
<keyword evidence="3" id="KW-1185">Reference proteome</keyword>
<dbReference type="OMA" id="YASHISK"/>
<feature type="region of interest" description="Disordered" evidence="1">
    <location>
        <begin position="359"/>
        <end position="409"/>
    </location>
</feature>
<dbReference type="EMBL" id="DS985242">
    <property type="protein sequence ID" value="EDV27776.1"/>
    <property type="molecule type" value="Genomic_DNA"/>
</dbReference>
<dbReference type="Pfam" id="PF15093">
    <property type="entry name" value="SPMIP4-like"/>
    <property type="match status" value="1"/>
</dbReference>
<feature type="compositionally biased region" description="Basic and acidic residues" evidence="1">
    <location>
        <begin position="81"/>
        <end position="91"/>
    </location>
</feature>
<sequence length="504" mass="56981">MDYTANRMRELYKETIAVPVLSPTYQSNQIFTPLQSPQRETVSESQYRTYYEKWGRATKTPWGRHHSYAGIGPLFLPPGHRPKEEPPTRVEKGHKHYGSGIIPFPTLYEDSEKFMLFLMIYDSTPVQQNYCRTGSQLSRLRKTDELVPKPLTADLVNIQVKHPLPREHPYASHISKLSIFPSPVSPDEANGRLAVASTPYGGPPPVPSTIATQPSEQIIRGKTKGSPWRHEIVQNGEHPLHRKALTWHGESVYQIYSGPNTPVRQQIYPAPPKSIAPNPRPRDGNLAISPRTADTLIDVRKSLMTTTYQSKYSSHVPNVLKIHRKGDVTTETANRMKKNRGQLFIGNFYSEVYVSDNEDEDANKTDDDMSQAASPVSTGNKNSSICKDQGNSREVKLENDDDNGDEYKRSPKVVKISDKVTIVNEDNSSKTAIINSSNTVQKSPDILSHLRERPTADDSRPGFSKSDMHRRFNQTYSEISPDLRENSRSGKRQIIHGCPTYYFH</sequence>
<feature type="compositionally biased region" description="Basic and acidic residues" evidence="1">
    <location>
        <begin position="452"/>
        <end position="470"/>
    </location>
</feature>
<evidence type="ECO:0000313" key="3">
    <source>
        <dbReference type="Proteomes" id="UP000009022"/>
    </source>
</evidence>